<protein>
    <submittedName>
        <fullName evidence="6">DUF1656 domain-containing protein</fullName>
    </submittedName>
</protein>
<keyword evidence="3 5" id="KW-1133">Transmembrane helix</keyword>
<dbReference type="AlphaFoldDB" id="A0A916ZQB8"/>
<evidence type="ECO:0000313" key="6">
    <source>
        <dbReference type="EMBL" id="GGE08996.1"/>
    </source>
</evidence>
<gene>
    <name evidence="6" type="ORF">GCM10011390_30070</name>
</gene>
<feature type="transmembrane region" description="Helical" evidence="5">
    <location>
        <begin position="12"/>
        <end position="29"/>
    </location>
</feature>
<organism evidence="6 7">
    <name type="scientific">Aureimonas endophytica</name>
    <dbReference type="NCBI Taxonomy" id="2027858"/>
    <lineage>
        <taxon>Bacteria</taxon>
        <taxon>Pseudomonadati</taxon>
        <taxon>Pseudomonadota</taxon>
        <taxon>Alphaproteobacteria</taxon>
        <taxon>Hyphomicrobiales</taxon>
        <taxon>Aurantimonadaceae</taxon>
        <taxon>Aureimonas</taxon>
    </lineage>
</organism>
<dbReference type="EMBL" id="BMIQ01000004">
    <property type="protein sequence ID" value="GGE08996.1"/>
    <property type="molecule type" value="Genomic_DNA"/>
</dbReference>
<evidence type="ECO:0000256" key="5">
    <source>
        <dbReference type="SAM" id="Phobius"/>
    </source>
</evidence>
<dbReference type="Pfam" id="PF07869">
    <property type="entry name" value="DUF1656"/>
    <property type="match status" value="1"/>
</dbReference>
<proteinExistence type="predicted"/>
<keyword evidence="4 5" id="KW-0472">Membrane</keyword>
<sequence>MIGDLDLFGVFVPRLLVLGLVALVLNLLLKRLLARLGAYRLVWHPALFDLALFLVLVGGLNIAFDRYFA</sequence>
<keyword evidence="2 5" id="KW-0812">Transmembrane</keyword>
<name>A0A916ZQB8_9HYPH</name>
<evidence type="ECO:0000256" key="4">
    <source>
        <dbReference type="ARBA" id="ARBA00023136"/>
    </source>
</evidence>
<evidence type="ECO:0000256" key="3">
    <source>
        <dbReference type="ARBA" id="ARBA00022989"/>
    </source>
</evidence>
<dbReference type="RefSeq" id="WP_188909826.1">
    <property type="nucleotide sequence ID" value="NZ_BMIQ01000004.1"/>
</dbReference>
<feature type="transmembrane region" description="Helical" evidence="5">
    <location>
        <begin position="41"/>
        <end position="64"/>
    </location>
</feature>
<evidence type="ECO:0000313" key="7">
    <source>
        <dbReference type="Proteomes" id="UP000644699"/>
    </source>
</evidence>
<evidence type="ECO:0000256" key="2">
    <source>
        <dbReference type="ARBA" id="ARBA00022692"/>
    </source>
</evidence>
<dbReference type="InterPro" id="IPR012451">
    <property type="entry name" value="DUF1656"/>
</dbReference>
<reference evidence="6" key="2">
    <citation type="submission" date="2020-09" db="EMBL/GenBank/DDBJ databases">
        <authorList>
            <person name="Sun Q."/>
            <person name="Zhou Y."/>
        </authorList>
    </citation>
    <scope>NUCLEOTIDE SEQUENCE</scope>
    <source>
        <strain evidence="6">CGMCC 1.15367</strain>
    </source>
</reference>
<reference evidence="6" key="1">
    <citation type="journal article" date="2014" name="Int. J. Syst. Evol. Microbiol.">
        <title>Complete genome sequence of Corynebacterium casei LMG S-19264T (=DSM 44701T), isolated from a smear-ripened cheese.</title>
        <authorList>
            <consortium name="US DOE Joint Genome Institute (JGI-PGF)"/>
            <person name="Walter F."/>
            <person name="Albersmeier A."/>
            <person name="Kalinowski J."/>
            <person name="Ruckert C."/>
        </authorList>
    </citation>
    <scope>NUCLEOTIDE SEQUENCE</scope>
    <source>
        <strain evidence="6">CGMCC 1.15367</strain>
    </source>
</reference>
<accession>A0A916ZQB8</accession>
<evidence type="ECO:0000256" key="1">
    <source>
        <dbReference type="ARBA" id="ARBA00022475"/>
    </source>
</evidence>
<dbReference type="Proteomes" id="UP000644699">
    <property type="component" value="Unassembled WGS sequence"/>
</dbReference>
<comment type="caution">
    <text evidence="6">The sequence shown here is derived from an EMBL/GenBank/DDBJ whole genome shotgun (WGS) entry which is preliminary data.</text>
</comment>
<keyword evidence="7" id="KW-1185">Reference proteome</keyword>
<keyword evidence="1" id="KW-1003">Cell membrane</keyword>